<comment type="caution">
    <text evidence="2">The sequence shown here is derived from an EMBL/GenBank/DDBJ whole genome shotgun (WGS) entry which is preliminary data.</text>
</comment>
<evidence type="ECO:0000313" key="3">
    <source>
        <dbReference type="Proteomes" id="UP000807159"/>
    </source>
</evidence>
<organism evidence="2 3">
    <name type="scientific">Populus deltoides</name>
    <name type="common">Eastern poplar</name>
    <name type="synonym">Eastern cottonwood</name>
    <dbReference type="NCBI Taxonomy" id="3696"/>
    <lineage>
        <taxon>Eukaryota</taxon>
        <taxon>Viridiplantae</taxon>
        <taxon>Streptophyta</taxon>
        <taxon>Embryophyta</taxon>
        <taxon>Tracheophyta</taxon>
        <taxon>Spermatophyta</taxon>
        <taxon>Magnoliopsida</taxon>
        <taxon>eudicotyledons</taxon>
        <taxon>Gunneridae</taxon>
        <taxon>Pentapetalae</taxon>
        <taxon>rosids</taxon>
        <taxon>fabids</taxon>
        <taxon>Malpighiales</taxon>
        <taxon>Salicaceae</taxon>
        <taxon>Saliceae</taxon>
        <taxon>Populus</taxon>
    </lineage>
</organism>
<dbReference type="PANTHER" id="PTHR32176:SF110">
    <property type="entry name" value="PATATIN"/>
    <property type="match status" value="1"/>
</dbReference>
<protein>
    <recommendedName>
        <fullName evidence="4">PNPLA domain-containing protein</fullName>
    </recommendedName>
</protein>
<feature type="non-terminal residue" evidence="2">
    <location>
        <position position="1"/>
    </location>
</feature>
<proteinExistence type="predicted"/>
<dbReference type="PANTHER" id="PTHR32176">
    <property type="entry name" value="XYLOSE ISOMERASE"/>
    <property type="match status" value="1"/>
</dbReference>
<dbReference type="EMBL" id="JACEGQ020000017">
    <property type="protein sequence ID" value="KAH8483157.1"/>
    <property type="molecule type" value="Genomic_DNA"/>
</dbReference>
<sequence>KLQDGQIWVNKCWEFVENSKHHEGLEVYKYLGIPLWQIARLQHLTTFEYTSDLSSSSQKVYAKPLPLTRSLDSLITFSSFVFNMPNMQTPRSPLQLPTRGNQITVLSIDGGGIRGIIPGTILAFLESELQ</sequence>
<dbReference type="Gene3D" id="3.40.1090.10">
    <property type="entry name" value="Cytosolic phospholipase A2 catalytic domain"/>
    <property type="match status" value="1"/>
</dbReference>
<evidence type="ECO:0008006" key="4">
    <source>
        <dbReference type="Google" id="ProtNLM"/>
    </source>
</evidence>
<evidence type="ECO:0000313" key="2">
    <source>
        <dbReference type="EMBL" id="KAH8483157.1"/>
    </source>
</evidence>
<name>A0A8T2WTT4_POPDE</name>
<accession>A0A8T2WTT4</accession>
<keyword evidence="1" id="KW-0442">Lipid degradation</keyword>
<dbReference type="AlphaFoldDB" id="A0A8T2WTT4"/>
<dbReference type="GO" id="GO:0047372">
    <property type="term" value="F:monoacylglycerol lipase activity"/>
    <property type="evidence" value="ECO:0007669"/>
    <property type="project" value="TreeGrafter"/>
</dbReference>
<dbReference type="GO" id="GO:0004620">
    <property type="term" value="F:phospholipase activity"/>
    <property type="evidence" value="ECO:0007669"/>
    <property type="project" value="TreeGrafter"/>
</dbReference>
<keyword evidence="3" id="KW-1185">Reference proteome</keyword>
<feature type="non-terminal residue" evidence="2">
    <location>
        <position position="130"/>
    </location>
</feature>
<dbReference type="Proteomes" id="UP000807159">
    <property type="component" value="Chromosome 17"/>
</dbReference>
<gene>
    <name evidence="2" type="ORF">H0E87_027791</name>
</gene>
<reference evidence="2" key="1">
    <citation type="journal article" date="2021" name="J. Hered.">
        <title>Genome Assembly of Salicaceae Populus deltoides (Eastern Cottonwood) I-69 Based on Nanopore Sequencing and Hi-C Technologies.</title>
        <authorList>
            <person name="Bai S."/>
            <person name="Wu H."/>
            <person name="Zhang J."/>
            <person name="Pan Z."/>
            <person name="Zhao W."/>
            <person name="Li Z."/>
            <person name="Tong C."/>
        </authorList>
    </citation>
    <scope>NUCLEOTIDE SEQUENCE</scope>
    <source>
        <tissue evidence="2">Leaf</tissue>
    </source>
</reference>
<dbReference type="GO" id="GO:0016042">
    <property type="term" value="P:lipid catabolic process"/>
    <property type="evidence" value="ECO:0007669"/>
    <property type="project" value="UniProtKB-KW"/>
</dbReference>
<keyword evidence="1" id="KW-0443">Lipid metabolism</keyword>
<evidence type="ECO:0000256" key="1">
    <source>
        <dbReference type="ARBA" id="ARBA00022963"/>
    </source>
</evidence>